<dbReference type="HOGENOM" id="CLU_1203956_0_0_3"/>
<gene>
    <name evidence="1" type="ordered locus">NATL1_18241</name>
</gene>
<organism evidence="1 2">
    <name type="scientific">Prochlorococcus marinus (strain NATL1A)</name>
    <dbReference type="NCBI Taxonomy" id="167555"/>
    <lineage>
        <taxon>Bacteria</taxon>
        <taxon>Bacillati</taxon>
        <taxon>Cyanobacteriota</taxon>
        <taxon>Cyanophyceae</taxon>
        <taxon>Synechococcales</taxon>
        <taxon>Prochlorococcaceae</taxon>
        <taxon>Prochlorococcus</taxon>
    </lineage>
</organism>
<dbReference type="Gene3D" id="2.60.120.620">
    <property type="entry name" value="q2cbj1_9rhob like domain"/>
    <property type="match status" value="1"/>
</dbReference>
<dbReference type="InterPro" id="IPR012668">
    <property type="entry name" value="CHP02466"/>
</dbReference>
<evidence type="ECO:0000313" key="1">
    <source>
        <dbReference type="EMBL" id="ABM76380.1"/>
    </source>
</evidence>
<proteinExistence type="predicted"/>
<dbReference type="Pfam" id="PF13759">
    <property type="entry name" value="2OG-FeII_Oxy_5"/>
    <property type="match status" value="1"/>
</dbReference>
<dbReference type="RefSeq" id="WP_011824368.1">
    <property type="nucleotide sequence ID" value="NC_008819.1"/>
</dbReference>
<dbReference type="EMBL" id="CP000553">
    <property type="protein sequence ID" value="ABM76380.1"/>
    <property type="molecule type" value="Genomic_DNA"/>
</dbReference>
<dbReference type="KEGG" id="pme:NATL1_18241"/>
<evidence type="ECO:0008006" key="3">
    <source>
        <dbReference type="Google" id="ProtNLM"/>
    </source>
</evidence>
<evidence type="ECO:0000313" key="2">
    <source>
        <dbReference type="Proteomes" id="UP000002592"/>
    </source>
</evidence>
<sequence length="230" mass="26747">METESDKISSRIISVNPEPLGVFTLPIEKHLIYKKCIKTIAKNAPHDLRQKYNNEKYTEHVCNQSNQNIFSSYPELADLKSDINTIILNYIDQIGFISKEIIINDAWVNISKENAILNWHYHANSFISGNYFVNFNSQVDSMLGFKNDRITGLRLSPSMRIPDNRNKQTLYNTPMWKVNLKEGQIVLWRSHLSHGYDEPNKGKNRITLSFNSMPKICTDNDNRYSFQLQD</sequence>
<name>A2C4H0_PROM1</name>
<dbReference type="eggNOG" id="ENOG5030CZY">
    <property type="taxonomic scope" value="Bacteria"/>
</dbReference>
<accession>A2C4H0</accession>
<reference evidence="2" key="1">
    <citation type="journal article" date="2007" name="PLoS Genet.">
        <title>Patterns and implications of gene gain and loss in the evolution of Prochlorococcus.</title>
        <authorList>
            <person name="Kettler G.C."/>
            <person name="Martiny A.C."/>
            <person name="Huang K."/>
            <person name="Zucker J."/>
            <person name="Coleman M.L."/>
            <person name="Rodrigue S."/>
            <person name="Chen F."/>
            <person name="Lapidus A."/>
            <person name="Ferriera S."/>
            <person name="Johnson J."/>
            <person name="Steglich C."/>
            <person name="Church G.M."/>
            <person name="Richardson P."/>
            <person name="Chisholm S.W."/>
        </authorList>
    </citation>
    <scope>NUCLEOTIDE SEQUENCE [LARGE SCALE GENOMIC DNA]</scope>
    <source>
        <strain evidence="2">NATL1A</strain>
    </source>
</reference>
<dbReference type="AlphaFoldDB" id="A2C4H0"/>
<dbReference type="Proteomes" id="UP000002592">
    <property type="component" value="Chromosome"/>
</dbReference>
<protein>
    <recommendedName>
        <fullName evidence="3">Phytanoyl-CoA dioxygenase</fullName>
    </recommendedName>
</protein>